<protein>
    <recommendedName>
        <fullName evidence="2">Lipocalin-like domain-containing protein</fullName>
    </recommendedName>
</protein>
<comment type="caution">
    <text evidence="3">The sequence shown here is derived from an EMBL/GenBank/DDBJ whole genome shotgun (WGS) entry which is preliminary data.</text>
</comment>
<name>A0A4Y9S7S6_9BURK</name>
<sequence length="161" mass="17575">MLRTLLLLAACCASAPSWAADPLANTSWTLRRVDNIYPDGRVQALYGPQPEGRLLFDGSGHYAMQIYRQQRTRIAAGDKAHGTPDEYRAAALEANAHTGSYQLTQGGAAIVFQIAQATYANWNGTVQERPLELTGDILRYTVAAPTQGAGARGEVEWQRVR</sequence>
<dbReference type="OrthoDB" id="118834at2"/>
<accession>A0A4Y9S7S6</accession>
<dbReference type="RefSeq" id="WP_135207877.1">
    <property type="nucleotide sequence ID" value="NZ_SPVF01000180.1"/>
</dbReference>
<evidence type="ECO:0000259" key="2">
    <source>
        <dbReference type="Pfam" id="PF13924"/>
    </source>
</evidence>
<reference evidence="3 4" key="1">
    <citation type="submission" date="2019-03" db="EMBL/GenBank/DDBJ databases">
        <title>Draft Genome Sequence of Massilia arenosa sp. nov., a Novel Massilia Species Isolated from a Sandy-loam Maize Soil.</title>
        <authorList>
            <person name="Raths R."/>
            <person name="Peta V."/>
            <person name="Bucking H."/>
        </authorList>
    </citation>
    <scope>NUCLEOTIDE SEQUENCE [LARGE SCALE GENOMIC DNA]</scope>
    <source>
        <strain evidence="3 4">MC02</strain>
    </source>
</reference>
<feature type="signal peptide" evidence="1">
    <location>
        <begin position="1"/>
        <end position="19"/>
    </location>
</feature>
<gene>
    <name evidence="3" type="ORF">E4L96_14170</name>
</gene>
<proteinExistence type="predicted"/>
<evidence type="ECO:0000313" key="3">
    <source>
        <dbReference type="EMBL" id="TFW17582.1"/>
    </source>
</evidence>
<keyword evidence="4" id="KW-1185">Reference proteome</keyword>
<dbReference type="Pfam" id="PF13924">
    <property type="entry name" value="Lipocalin_5"/>
    <property type="match status" value="1"/>
</dbReference>
<feature type="chain" id="PRO_5021492210" description="Lipocalin-like domain-containing protein" evidence="1">
    <location>
        <begin position="20"/>
        <end position="161"/>
    </location>
</feature>
<dbReference type="EMBL" id="SPVF01000180">
    <property type="protein sequence ID" value="TFW17582.1"/>
    <property type="molecule type" value="Genomic_DNA"/>
</dbReference>
<dbReference type="Proteomes" id="UP000298438">
    <property type="component" value="Unassembled WGS sequence"/>
</dbReference>
<feature type="domain" description="Lipocalin-like" evidence="2">
    <location>
        <begin position="27"/>
        <end position="159"/>
    </location>
</feature>
<evidence type="ECO:0000313" key="4">
    <source>
        <dbReference type="Proteomes" id="UP000298438"/>
    </source>
</evidence>
<dbReference type="InterPro" id="IPR024311">
    <property type="entry name" value="Lipocalin-like"/>
</dbReference>
<evidence type="ECO:0000256" key="1">
    <source>
        <dbReference type="SAM" id="SignalP"/>
    </source>
</evidence>
<dbReference type="AlphaFoldDB" id="A0A4Y9S7S6"/>
<organism evidence="3 4">
    <name type="scientific">Zemynaea arenosa</name>
    <dbReference type="NCBI Taxonomy" id="2561931"/>
    <lineage>
        <taxon>Bacteria</taxon>
        <taxon>Pseudomonadati</taxon>
        <taxon>Pseudomonadota</taxon>
        <taxon>Betaproteobacteria</taxon>
        <taxon>Burkholderiales</taxon>
        <taxon>Oxalobacteraceae</taxon>
        <taxon>Telluria group</taxon>
        <taxon>Zemynaea</taxon>
    </lineage>
</organism>
<keyword evidence="1" id="KW-0732">Signal</keyword>